<dbReference type="RefSeq" id="WP_211255657.1">
    <property type="nucleotide sequence ID" value="NZ_AP023354.1"/>
</dbReference>
<dbReference type="GO" id="GO:0003700">
    <property type="term" value="F:DNA-binding transcription factor activity"/>
    <property type="evidence" value="ECO:0007669"/>
    <property type="project" value="InterPro"/>
</dbReference>
<dbReference type="NCBIfam" id="NF033788">
    <property type="entry name" value="HTH_metalloreg"/>
    <property type="match status" value="1"/>
</dbReference>
<feature type="domain" description="HTH arsR-type" evidence="4">
    <location>
        <begin position="25"/>
        <end position="120"/>
    </location>
</feature>
<evidence type="ECO:0000313" key="5">
    <source>
        <dbReference type="EMBL" id="BCJ27318.1"/>
    </source>
</evidence>
<organism evidence="5 6">
    <name type="scientific">Actinocatenispora sera</name>
    <dbReference type="NCBI Taxonomy" id="390989"/>
    <lineage>
        <taxon>Bacteria</taxon>
        <taxon>Bacillati</taxon>
        <taxon>Actinomycetota</taxon>
        <taxon>Actinomycetes</taxon>
        <taxon>Micromonosporales</taxon>
        <taxon>Micromonosporaceae</taxon>
        <taxon>Actinocatenispora</taxon>
    </lineage>
</organism>
<gene>
    <name evidence="5" type="ORF">Asera_14260</name>
</gene>
<dbReference type="InterPro" id="IPR001845">
    <property type="entry name" value="HTH_ArsR_DNA-bd_dom"/>
</dbReference>
<name>A0A810KZ78_9ACTN</name>
<evidence type="ECO:0000256" key="2">
    <source>
        <dbReference type="ARBA" id="ARBA00023125"/>
    </source>
</evidence>
<dbReference type="PANTHER" id="PTHR43132:SF2">
    <property type="entry name" value="ARSENICAL RESISTANCE OPERON REPRESSOR ARSR-RELATED"/>
    <property type="match status" value="1"/>
</dbReference>
<dbReference type="InterPro" id="IPR011991">
    <property type="entry name" value="ArsR-like_HTH"/>
</dbReference>
<evidence type="ECO:0000259" key="4">
    <source>
        <dbReference type="PROSITE" id="PS50987"/>
    </source>
</evidence>
<keyword evidence="1" id="KW-0805">Transcription regulation</keyword>
<dbReference type="SUPFAM" id="SSF46785">
    <property type="entry name" value="Winged helix' DNA-binding domain"/>
    <property type="match status" value="1"/>
</dbReference>
<dbReference type="Proteomes" id="UP000680750">
    <property type="component" value="Chromosome"/>
</dbReference>
<reference evidence="5" key="1">
    <citation type="submission" date="2020-08" db="EMBL/GenBank/DDBJ databases">
        <title>Whole genome shotgun sequence of Actinocatenispora sera NBRC 101916.</title>
        <authorList>
            <person name="Komaki H."/>
            <person name="Tamura T."/>
        </authorList>
    </citation>
    <scope>NUCLEOTIDE SEQUENCE</scope>
    <source>
        <strain evidence="5">NBRC 101916</strain>
    </source>
</reference>
<sequence length="120" mass="13085">MADERAADQTEQVADQTEQACCEQGQPQLSEMTHDFLKALASPTRQQIMLLFARGAELSVGEVAERAGIGQSTASQQLALLRRGGIVTARRDGKIVLYRADKTRAGQALADLQAYLRFCC</sequence>
<dbReference type="PRINTS" id="PR00778">
    <property type="entry name" value="HTHARSR"/>
</dbReference>
<dbReference type="GO" id="GO:0003677">
    <property type="term" value="F:DNA binding"/>
    <property type="evidence" value="ECO:0007669"/>
    <property type="project" value="UniProtKB-KW"/>
</dbReference>
<keyword evidence="2" id="KW-0238">DNA-binding</keyword>
<dbReference type="InterPro" id="IPR036388">
    <property type="entry name" value="WH-like_DNA-bd_sf"/>
</dbReference>
<keyword evidence="6" id="KW-1185">Reference proteome</keyword>
<evidence type="ECO:0000256" key="1">
    <source>
        <dbReference type="ARBA" id="ARBA00023015"/>
    </source>
</evidence>
<proteinExistence type="predicted"/>
<dbReference type="PANTHER" id="PTHR43132">
    <property type="entry name" value="ARSENICAL RESISTANCE OPERON REPRESSOR ARSR-RELATED"/>
    <property type="match status" value="1"/>
</dbReference>
<dbReference type="AlphaFoldDB" id="A0A810KZ78"/>
<dbReference type="Pfam" id="PF12840">
    <property type="entry name" value="HTH_20"/>
    <property type="match status" value="1"/>
</dbReference>
<dbReference type="InterPro" id="IPR036390">
    <property type="entry name" value="WH_DNA-bd_sf"/>
</dbReference>
<accession>A0A810KZ78</accession>
<evidence type="ECO:0000313" key="6">
    <source>
        <dbReference type="Proteomes" id="UP000680750"/>
    </source>
</evidence>
<evidence type="ECO:0000256" key="3">
    <source>
        <dbReference type="ARBA" id="ARBA00023163"/>
    </source>
</evidence>
<keyword evidence="3" id="KW-0804">Transcription</keyword>
<dbReference type="PROSITE" id="PS50987">
    <property type="entry name" value="HTH_ARSR_2"/>
    <property type="match status" value="1"/>
</dbReference>
<dbReference type="InterPro" id="IPR051011">
    <property type="entry name" value="Metal_resp_trans_reg"/>
</dbReference>
<protein>
    <recommendedName>
        <fullName evidence="4">HTH arsR-type domain-containing protein</fullName>
    </recommendedName>
</protein>
<dbReference type="CDD" id="cd00090">
    <property type="entry name" value="HTH_ARSR"/>
    <property type="match status" value="1"/>
</dbReference>
<dbReference type="SMART" id="SM00418">
    <property type="entry name" value="HTH_ARSR"/>
    <property type="match status" value="1"/>
</dbReference>
<dbReference type="Gene3D" id="1.10.10.10">
    <property type="entry name" value="Winged helix-like DNA-binding domain superfamily/Winged helix DNA-binding domain"/>
    <property type="match status" value="1"/>
</dbReference>
<dbReference type="KEGG" id="aser:Asera_14260"/>
<dbReference type="EMBL" id="AP023354">
    <property type="protein sequence ID" value="BCJ27318.1"/>
    <property type="molecule type" value="Genomic_DNA"/>
</dbReference>